<organism evidence="1 2">
    <name type="scientific">Phormidesmis priestleyi</name>
    <dbReference type="NCBI Taxonomy" id="268141"/>
    <lineage>
        <taxon>Bacteria</taxon>
        <taxon>Bacillati</taxon>
        <taxon>Cyanobacteriota</taxon>
        <taxon>Cyanophyceae</taxon>
        <taxon>Leptolyngbyales</taxon>
        <taxon>Leptolyngbyaceae</taxon>
        <taxon>Phormidesmis</taxon>
    </lineage>
</organism>
<proteinExistence type="predicted"/>
<dbReference type="Proteomes" id="UP000249794">
    <property type="component" value="Unassembled WGS sequence"/>
</dbReference>
<comment type="caution">
    <text evidence="1">The sequence shown here is derived from an EMBL/GenBank/DDBJ whole genome shotgun (WGS) entry which is preliminary data.</text>
</comment>
<reference evidence="2" key="1">
    <citation type="submission" date="2018-04" db="EMBL/GenBank/DDBJ databases">
        <authorList>
            <person name="Cornet L."/>
        </authorList>
    </citation>
    <scope>NUCLEOTIDE SEQUENCE [LARGE SCALE GENOMIC DNA]</scope>
</reference>
<evidence type="ECO:0000313" key="2">
    <source>
        <dbReference type="Proteomes" id="UP000249794"/>
    </source>
</evidence>
<dbReference type="EMBL" id="QBMP01000006">
    <property type="protein sequence ID" value="PZO60785.1"/>
    <property type="molecule type" value="Genomic_DNA"/>
</dbReference>
<sequence>MSSDWEYWVEQQEEAQQFAALANHNPSCRSIGYWLNGMENEIWNWYPGHRAYGWMRRLHKDLQIGSHCFLAKNIYPASEREMLHISKHQPLRVMNEIVYEVTGHEGAARYDVIVLPQQDLVRLEQAAKKMVIAAKDMKEEHFAEMLGEMVISIKEEKTIKTWVFHREI</sequence>
<protein>
    <submittedName>
        <fullName evidence="1">Uncharacterized protein</fullName>
    </submittedName>
</protein>
<reference evidence="1 2" key="2">
    <citation type="submission" date="2018-06" db="EMBL/GenBank/DDBJ databases">
        <title>Metagenomic assembly of (sub)arctic Cyanobacteria and their associated microbiome from non-axenic cultures.</title>
        <authorList>
            <person name="Baurain D."/>
        </authorList>
    </citation>
    <scope>NUCLEOTIDE SEQUENCE [LARGE SCALE GENOMIC DNA]</scope>
    <source>
        <strain evidence="1">ULC027bin1</strain>
    </source>
</reference>
<gene>
    <name evidence="1" type="ORF">DCF15_01335</name>
</gene>
<dbReference type="AlphaFoldDB" id="A0A2W4ZRH3"/>
<name>A0A2W4ZRH3_9CYAN</name>
<evidence type="ECO:0000313" key="1">
    <source>
        <dbReference type="EMBL" id="PZO60785.1"/>
    </source>
</evidence>
<accession>A0A2W4ZRH3</accession>